<evidence type="ECO:0000313" key="1">
    <source>
        <dbReference type="EMBL" id="HJF86090.1"/>
    </source>
</evidence>
<gene>
    <name evidence="2" type="ORF">C5L30_001269</name>
    <name evidence="1" type="ORF">K8V88_01505</name>
</gene>
<keyword evidence="3" id="KW-1185">Reference proteome</keyword>
<reference evidence="1" key="4">
    <citation type="submission" date="2021-09" db="EMBL/GenBank/DDBJ databases">
        <authorList>
            <person name="Gilroy R."/>
        </authorList>
    </citation>
    <scope>NUCLEOTIDE SEQUENCE</scope>
    <source>
        <strain evidence="1">7886</strain>
    </source>
</reference>
<name>A0A4R5NH13_9LACO</name>
<dbReference type="SUPFAM" id="SSF46689">
    <property type="entry name" value="Homeodomain-like"/>
    <property type="match status" value="1"/>
</dbReference>
<dbReference type="Gene3D" id="1.10.357.10">
    <property type="entry name" value="Tetracycline Repressor, domain 2"/>
    <property type="match status" value="1"/>
</dbReference>
<dbReference type="EMBL" id="PUFN01000007">
    <property type="protein sequence ID" value="TDG73777.1"/>
    <property type="molecule type" value="Genomic_DNA"/>
</dbReference>
<protein>
    <submittedName>
        <fullName evidence="1">TetR/AcrR family transcriptional regulator</fullName>
    </submittedName>
</protein>
<proteinExistence type="predicted"/>
<reference evidence="2 3" key="1">
    <citation type="journal article" date="2019" name="Appl. Microbiol. Biotechnol.">
        <title>Uncovering carbohydrate metabolism through a genotype-phenotype association study of 56 lactic acid bacteria genomes.</title>
        <authorList>
            <person name="Buron-Moles G."/>
            <person name="Chailyan A."/>
            <person name="Dolejs I."/>
            <person name="Forster J."/>
            <person name="Miks M.H."/>
        </authorList>
    </citation>
    <scope>NUCLEOTIDE SEQUENCE [LARGE SCALE GENOMIC DNA]</scope>
    <source>
        <strain evidence="2 3">ATCC 29644</strain>
    </source>
</reference>
<reference evidence="2" key="2">
    <citation type="submission" date="2019-02" db="EMBL/GenBank/DDBJ databases">
        <authorList>
            <person name="Buron G."/>
            <person name="Chaylann A."/>
            <person name="Dolejs I."/>
            <person name="Forster J."/>
            <person name="Miks M.H."/>
        </authorList>
    </citation>
    <scope>NUCLEOTIDE SEQUENCE</scope>
    <source>
        <strain evidence="2">ATCC 29644</strain>
    </source>
</reference>
<accession>A0A4R5NH13</accession>
<dbReference type="Proteomes" id="UP000747013">
    <property type="component" value="Unassembled WGS sequence"/>
</dbReference>
<dbReference type="EMBL" id="DYWC01000037">
    <property type="protein sequence ID" value="HJF86090.1"/>
    <property type="molecule type" value="Genomic_DNA"/>
</dbReference>
<evidence type="ECO:0000313" key="2">
    <source>
        <dbReference type="EMBL" id="TDG73777.1"/>
    </source>
</evidence>
<reference evidence="1" key="3">
    <citation type="journal article" date="2021" name="PeerJ">
        <title>Extensive microbial diversity within the chicken gut microbiome revealed by metagenomics and culture.</title>
        <authorList>
            <person name="Gilroy R."/>
            <person name="Ravi A."/>
            <person name="Getino M."/>
            <person name="Pursley I."/>
            <person name="Horton D.L."/>
            <person name="Alikhan N.F."/>
            <person name="Baker D."/>
            <person name="Gharbi K."/>
            <person name="Hall N."/>
            <person name="Watson M."/>
            <person name="Adriaenssens E.M."/>
            <person name="Foster-Nyarko E."/>
            <person name="Jarju S."/>
            <person name="Secka A."/>
            <person name="Antonio M."/>
            <person name="Oren A."/>
            <person name="Chaudhuri R.R."/>
            <person name="La Ragione R."/>
            <person name="Hildebrand F."/>
            <person name="Pallen M.J."/>
        </authorList>
    </citation>
    <scope>NUCLEOTIDE SEQUENCE</scope>
    <source>
        <strain evidence="1">7886</strain>
    </source>
</reference>
<dbReference type="AlphaFoldDB" id="A0A4R5NH13"/>
<dbReference type="Proteomes" id="UP000295257">
    <property type="component" value="Unassembled WGS sequence"/>
</dbReference>
<dbReference type="OrthoDB" id="2329191at2"/>
<dbReference type="Gene3D" id="1.10.10.60">
    <property type="entry name" value="Homeodomain-like"/>
    <property type="match status" value="1"/>
</dbReference>
<dbReference type="InterPro" id="IPR009057">
    <property type="entry name" value="Homeodomain-like_sf"/>
</dbReference>
<evidence type="ECO:0000313" key="3">
    <source>
        <dbReference type="Proteomes" id="UP000295257"/>
    </source>
</evidence>
<organism evidence="2 3">
    <name type="scientific">Companilactobacillus farciminis</name>
    <dbReference type="NCBI Taxonomy" id="1612"/>
    <lineage>
        <taxon>Bacteria</taxon>
        <taxon>Bacillati</taxon>
        <taxon>Bacillota</taxon>
        <taxon>Bacilli</taxon>
        <taxon>Lactobacillales</taxon>
        <taxon>Lactobacillaceae</taxon>
        <taxon>Companilactobacillus</taxon>
    </lineage>
</organism>
<sequence length="184" mass="20788">MNSKTLSKEKIIKAAIELINNQENLTFTKLSRKLGTRSQALYNYFPDVMAVKISVAVSFYQDLAVRLKADLLGLSGKQAIVTFCNVGVEYALSKYRITQQVISLPAGQLDNQELEQNALEIQMIVLGLIKRIEIDPKRQLVLARMLVNLIIGEIVHVGNHRFNNKLISPRDSFEVMLKLILEGY</sequence>
<dbReference type="RefSeq" id="WP_010020928.1">
    <property type="nucleotide sequence ID" value="NZ_CP162899.1"/>
</dbReference>
<comment type="caution">
    <text evidence="2">The sequence shown here is derived from an EMBL/GenBank/DDBJ whole genome shotgun (WGS) entry which is preliminary data.</text>
</comment>